<feature type="transmembrane region" description="Helical" evidence="8">
    <location>
        <begin position="187"/>
        <end position="205"/>
    </location>
</feature>
<reference evidence="9 10" key="1">
    <citation type="submission" date="2017-11" db="EMBL/GenBank/DDBJ databases">
        <title>Draft genome of Arthrobacter agilis strain UMCV2, a plant growth-promoting rhizobacterium and biocontrol capacity of phytopathogenic fungi.</title>
        <authorList>
            <person name="Martinez-Camara R."/>
            <person name="Santoyo G."/>
            <person name="Moreno-Hagelsieb G."/>
            <person name="Valencia-Cantero E."/>
        </authorList>
    </citation>
    <scope>NUCLEOTIDE SEQUENCE [LARGE SCALE GENOMIC DNA]</scope>
    <source>
        <strain evidence="9 10">UMCV2</strain>
    </source>
</reference>
<name>A0A2L0UAH2_9MICC</name>
<gene>
    <name evidence="9" type="ORF">CVO76_00220</name>
</gene>
<evidence type="ECO:0000256" key="2">
    <source>
        <dbReference type="ARBA" id="ARBA00009142"/>
    </source>
</evidence>
<dbReference type="RefSeq" id="WP_208740276.1">
    <property type="nucleotide sequence ID" value="NZ_CP024915.1"/>
</dbReference>
<keyword evidence="3" id="KW-0813">Transport</keyword>
<evidence type="ECO:0000256" key="8">
    <source>
        <dbReference type="RuleBase" id="RU363041"/>
    </source>
</evidence>
<keyword evidence="6 8" id="KW-1133">Transmembrane helix</keyword>
<feature type="transmembrane region" description="Helical" evidence="8">
    <location>
        <begin position="99"/>
        <end position="119"/>
    </location>
</feature>
<evidence type="ECO:0000313" key="9">
    <source>
        <dbReference type="EMBL" id="AUZ86246.1"/>
    </source>
</evidence>
<dbReference type="AlphaFoldDB" id="A0A2L0UAH2"/>
<accession>A0A2L0UAH2</accession>
<evidence type="ECO:0000256" key="7">
    <source>
        <dbReference type="ARBA" id="ARBA00023136"/>
    </source>
</evidence>
<keyword evidence="4 8" id="KW-1003">Cell membrane</keyword>
<evidence type="ECO:0000256" key="5">
    <source>
        <dbReference type="ARBA" id="ARBA00022692"/>
    </source>
</evidence>
<feature type="transmembrane region" description="Helical" evidence="8">
    <location>
        <begin position="162"/>
        <end position="181"/>
    </location>
</feature>
<feature type="transmembrane region" description="Helical" evidence="8">
    <location>
        <begin position="125"/>
        <end position="150"/>
    </location>
</feature>
<organism evidence="9 10">
    <name type="scientific">Arthrobacter agilis</name>
    <dbReference type="NCBI Taxonomy" id="37921"/>
    <lineage>
        <taxon>Bacteria</taxon>
        <taxon>Bacillati</taxon>
        <taxon>Actinomycetota</taxon>
        <taxon>Actinomycetes</taxon>
        <taxon>Micrococcales</taxon>
        <taxon>Micrococcaceae</taxon>
        <taxon>Arthrobacter</taxon>
    </lineage>
</organism>
<dbReference type="Proteomes" id="UP000239187">
    <property type="component" value="Chromosome"/>
</dbReference>
<feature type="transmembrane region" description="Helical" evidence="8">
    <location>
        <begin position="72"/>
        <end position="92"/>
    </location>
</feature>
<keyword evidence="7 8" id="KW-0472">Membrane</keyword>
<feature type="transmembrane region" description="Helical" evidence="8">
    <location>
        <begin position="217"/>
        <end position="238"/>
    </location>
</feature>
<feature type="transmembrane region" description="Helical" evidence="8">
    <location>
        <begin position="42"/>
        <end position="60"/>
    </location>
</feature>
<comment type="subcellular location">
    <subcellularLocation>
        <location evidence="1 8">Cell membrane</location>
        <topology evidence="1 8">Multi-pass membrane protein</topology>
    </subcellularLocation>
</comment>
<proteinExistence type="inferred from homology"/>
<evidence type="ECO:0000256" key="3">
    <source>
        <dbReference type="ARBA" id="ARBA00022448"/>
    </source>
</evidence>
<dbReference type="InterPro" id="IPR002781">
    <property type="entry name" value="TM_pro_TauE-like"/>
</dbReference>
<evidence type="ECO:0000256" key="1">
    <source>
        <dbReference type="ARBA" id="ARBA00004651"/>
    </source>
</evidence>
<dbReference type="InterPro" id="IPR052017">
    <property type="entry name" value="TSUP"/>
</dbReference>
<dbReference type="EMBL" id="CP024915">
    <property type="protein sequence ID" value="AUZ86246.1"/>
    <property type="molecule type" value="Genomic_DNA"/>
</dbReference>
<sequence>MSPADYALIGAVIFAATALQASIGFGMGMLAAPVIALVDPQLLPGTVILLALIVTVLVTIRERVDLDLHGAGWALVGRIPGSVAGVLLVVALPGPGLSLLVALAVLSGVAFAVLGWTPAPRRRNLIAAGAASGVMGTATSIGGAPMALIWQKLDGARLRGTMSAFFMVGSAVSLGGLAIAGAITREILLLALWMVPVVLAGYVASRYLNRFLDQARLRLLALTVSALGAVLLLGQLVLG</sequence>
<dbReference type="Pfam" id="PF01925">
    <property type="entry name" value="TauE"/>
    <property type="match status" value="1"/>
</dbReference>
<feature type="transmembrane region" description="Helical" evidence="8">
    <location>
        <begin position="6"/>
        <end position="30"/>
    </location>
</feature>
<comment type="similarity">
    <text evidence="2 8">Belongs to the 4-toluene sulfonate uptake permease (TSUP) (TC 2.A.102) family.</text>
</comment>
<dbReference type="GO" id="GO:0005886">
    <property type="term" value="C:plasma membrane"/>
    <property type="evidence" value="ECO:0007669"/>
    <property type="project" value="UniProtKB-SubCell"/>
</dbReference>
<dbReference type="PANTHER" id="PTHR30269:SF37">
    <property type="entry name" value="MEMBRANE TRANSPORTER PROTEIN"/>
    <property type="match status" value="1"/>
</dbReference>
<evidence type="ECO:0000313" key="10">
    <source>
        <dbReference type="Proteomes" id="UP000239187"/>
    </source>
</evidence>
<keyword evidence="5 8" id="KW-0812">Transmembrane</keyword>
<protein>
    <recommendedName>
        <fullName evidence="8">Probable membrane transporter protein</fullName>
    </recommendedName>
</protein>
<evidence type="ECO:0000256" key="4">
    <source>
        <dbReference type="ARBA" id="ARBA00022475"/>
    </source>
</evidence>
<dbReference type="PANTHER" id="PTHR30269">
    <property type="entry name" value="TRANSMEMBRANE PROTEIN YFCA"/>
    <property type="match status" value="1"/>
</dbReference>
<evidence type="ECO:0000256" key="6">
    <source>
        <dbReference type="ARBA" id="ARBA00022989"/>
    </source>
</evidence>